<dbReference type="InterPro" id="IPR024752">
    <property type="entry name" value="Myb/SANT-like_dom"/>
</dbReference>
<keyword evidence="4" id="KW-1185">Reference proteome</keyword>
<dbReference type="EnsemblPlants" id="Zm00001eb024970_T001">
    <property type="protein sequence ID" value="Zm00001eb024970_P001"/>
    <property type="gene ID" value="Zm00001eb024970"/>
</dbReference>
<dbReference type="KEGG" id="zma:103644833"/>
<dbReference type="GeneID" id="103644833"/>
<dbReference type="Gramene" id="Zm00001eb024970_T001">
    <property type="protein sequence ID" value="Zm00001eb024970_P001"/>
    <property type="gene ID" value="Zm00001eb024970"/>
</dbReference>
<dbReference type="Proteomes" id="UP000007305">
    <property type="component" value="Chromosome 1"/>
</dbReference>
<reference evidence="3" key="3">
    <citation type="submission" date="2021-05" db="UniProtKB">
        <authorList>
            <consortium name="EnsemblPlants"/>
        </authorList>
    </citation>
    <scope>IDENTIFICATION</scope>
    <source>
        <strain evidence="3">cv. B73</strain>
    </source>
</reference>
<organism evidence="3 4">
    <name type="scientific">Zea mays</name>
    <name type="common">Maize</name>
    <dbReference type="NCBI Taxonomy" id="4577"/>
    <lineage>
        <taxon>Eukaryota</taxon>
        <taxon>Viridiplantae</taxon>
        <taxon>Streptophyta</taxon>
        <taxon>Embryophyta</taxon>
        <taxon>Tracheophyta</taxon>
        <taxon>Spermatophyta</taxon>
        <taxon>Magnoliopsida</taxon>
        <taxon>Liliopsida</taxon>
        <taxon>Poales</taxon>
        <taxon>Poaceae</taxon>
        <taxon>PACMAD clade</taxon>
        <taxon>Panicoideae</taxon>
        <taxon>Andropogonodae</taxon>
        <taxon>Andropogoneae</taxon>
        <taxon>Tripsacinae</taxon>
        <taxon>Zea</taxon>
    </lineage>
</organism>
<accession>A0A804LNW3</accession>
<dbReference type="OrthoDB" id="681374at2759"/>
<dbReference type="Pfam" id="PF12776">
    <property type="entry name" value="Myb_DNA-bind_3"/>
    <property type="match status" value="1"/>
</dbReference>
<name>A0A804LNW3_MAIZE</name>
<dbReference type="PANTHER" id="PTHR46934">
    <property type="entry name" value="MYB_DNA-BIND_3 DOMAIN-CONTAINING PROTEIN-RELATED"/>
    <property type="match status" value="1"/>
</dbReference>
<dbReference type="PANTHER" id="PTHR46934:SF14">
    <property type="entry name" value="OS11G0427500 PROTEIN"/>
    <property type="match status" value="1"/>
</dbReference>
<dbReference type="InParanoid" id="A0A804LNW3"/>
<dbReference type="AlphaFoldDB" id="A0A804LNW3"/>
<evidence type="ECO:0000259" key="2">
    <source>
        <dbReference type="Pfam" id="PF12776"/>
    </source>
</evidence>
<feature type="compositionally biased region" description="Acidic residues" evidence="1">
    <location>
        <begin position="242"/>
        <end position="256"/>
    </location>
</feature>
<evidence type="ECO:0000313" key="4">
    <source>
        <dbReference type="Proteomes" id="UP000007305"/>
    </source>
</evidence>
<dbReference type="RefSeq" id="XP_008666211.2">
    <property type="nucleotide sequence ID" value="XM_008667989.3"/>
</dbReference>
<feature type="compositionally biased region" description="Basic and acidic residues" evidence="1">
    <location>
        <begin position="308"/>
        <end position="322"/>
    </location>
</feature>
<feature type="compositionally biased region" description="Basic and acidic residues" evidence="1">
    <location>
        <begin position="331"/>
        <end position="359"/>
    </location>
</feature>
<evidence type="ECO:0000313" key="3">
    <source>
        <dbReference type="EnsemblPlants" id="Zm00001eb024970_P001"/>
    </source>
</evidence>
<evidence type="ECO:0000256" key="1">
    <source>
        <dbReference type="SAM" id="MobiDB-lite"/>
    </source>
</evidence>
<reference evidence="3" key="2">
    <citation type="submission" date="2019-07" db="EMBL/GenBank/DDBJ databases">
        <authorList>
            <person name="Seetharam A."/>
            <person name="Woodhouse M."/>
            <person name="Cannon E."/>
        </authorList>
    </citation>
    <scope>NUCLEOTIDE SEQUENCE [LARGE SCALE GENOMIC DNA]</scope>
    <source>
        <strain evidence="3">cv. B73</strain>
    </source>
</reference>
<protein>
    <recommendedName>
        <fullName evidence="2">Myb/SANT-like domain-containing protein</fullName>
    </recommendedName>
</protein>
<reference evidence="4" key="1">
    <citation type="submission" date="2015-12" db="EMBL/GenBank/DDBJ databases">
        <title>Update maize B73 reference genome by single molecule sequencing technologies.</title>
        <authorList>
            <consortium name="Maize Genome Sequencing Project"/>
            <person name="Ware D."/>
        </authorList>
    </citation>
    <scope>NUCLEOTIDE SEQUENCE [LARGE SCALE GENOMIC DNA]</scope>
    <source>
        <strain evidence="4">cv. B73</strain>
    </source>
</reference>
<proteinExistence type="predicted"/>
<gene>
    <name evidence="3" type="primary">LOC103644833</name>
</gene>
<feature type="region of interest" description="Disordered" evidence="1">
    <location>
        <begin position="241"/>
        <end position="261"/>
    </location>
</feature>
<feature type="region of interest" description="Disordered" evidence="1">
    <location>
        <begin position="28"/>
        <end position="100"/>
    </location>
</feature>
<feature type="domain" description="Myb/SANT-like" evidence="2">
    <location>
        <begin position="104"/>
        <end position="197"/>
    </location>
</feature>
<feature type="compositionally biased region" description="Pro residues" evidence="1">
    <location>
        <begin position="37"/>
        <end position="47"/>
    </location>
</feature>
<sequence>MAALTRPARRRRTAPTTTLPAAFSTIPTTPIIVGEGEPPPSWDPVPTPKAMVGKGSPRFNIGGSPKLRRFIPTTSATKKKTSPKCSGAKKSGSSPRVVKQRADWNPGLERSLVDILHEFKESGYRGDNGWNSEGWNRMVKEFHVRNKYVSFTKSQIQDKEGQLKRDYKMLKAAKQQSGSTWNEKRNMVEGPPALWENLIVTFPKIKKFNNNKATFPLFDALGELYDGHLAEGTWNCTSLEAPQEEEPNEQLQDVEDGPQGFDLNVVHDVDDEVDDALTERNEDMLQGRANTLSRDEESGQRRPAASRNKQEKELKKPRKTDNIENMMNKYLETRSKQVEDEAAREKEAREKETREKEATQSEDFSIKRCISVLNTMEEVTKLEKAKAYSVFTKSKENRETFICACEADQESALIWLRNEMA</sequence>
<feature type="region of interest" description="Disordered" evidence="1">
    <location>
        <begin position="285"/>
        <end position="361"/>
    </location>
</feature>